<dbReference type="InterPro" id="IPR000432">
    <property type="entry name" value="DNA_mismatch_repair_MutS_C"/>
</dbReference>
<dbReference type="InterPro" id="IPR027417">
    <property type="entry name" value="P-loop_NTPase"/>
</dbReference>
<dbReference type="EC" id="3.6.4.-" evidence="7"/>
<dbReference type="Pfam" id="PF01713">
    <property type="entry name" value="Smr"/>
    <property type="match status" value="1"/>
</dbReference>
<gene>
    <name evidence="7 10" type="primary">mutS2</name>
    <name evidence="7" type="synonym">rqcU</name>
    <name evidence="10" type="ORF">Aargi30884_09210</name>
</gene>
<keyword evidence="5 7" id="KW-0694">RNA-binding</keyword>
<dbReference type="InterPro" id="IPR036063">
    <property type="entry name" value="Smr_dom_sf"/>
</dbReference>
<evidence type="ECO:0000256" key="4">
    <source>
        <dbReference type="ARBA" id="ARBA00022840"/>
    </source>
</evidence>
<name>A0A6N4TGK2_9FIRM</name>
<evidence type="ECO:0000256" key="7">
    <source>
        <dbReference type="HAMAP-Rule" id="MF_00092"/>
    </source>
</evidence>
<keyword evidence="8" id="KW-0175">Coiled coil</keyword>
<proteinExistence type="inferred from homology"/>
<evidence type="ECO:0000256" key="3">
    <source>
        <dbReference type="ARBA" id="ARBA00022801"/>
    </source>
</evidence>
<dbReference type="Gene3D" id="3.40.50.300">
    <property type="entry name" value="P-loop containing nucleotide triphosphate hydrolases"/>
    <property type="match status" value="1"/>
</dbReference>
<comment type="similarity">
    <text evidence="7">Belongs to the DNA mismatch repair MutS family. MutS2 subfamily.</text>
</comment>
<dbReference type="PROSITE" id="PS00486">
    <property type="entry name" value="DNA_MISMATCH_REPAIR_2"/>
    <property type="match status" value="1"/>
</dbReference>
<keyword evidence="7" id="KW-0540">Nuclease</keyword>
<dbReference type="GO" id="GO:0072344">
    <property type="term" value="P:rescue of stalled ribosome"/>
    <property type="evidence" value="ECO:0007669"/>
    <property type="project" value="UniProtKB-UniRule"/>
</dbReference>
<dbReference type="GO" id="GO:0043023">
    <property type="term" value="F:ribosomal large subunit binding"/>
    <property type="evidence" value="ECO:0007669"/>
    <property type="project" value="UniProtKB-UniRule"/>
</dbReference>
<dbReference type="GO" id="GO:0140664">
    <property type="term" value="F:ATP-dependent DNA damage sensor activity"/>
    <property type="evidence" value="ECO:0007669"/>
    <property type="project" value="InterPro"/>
</dbReference>
<dbReference type="KEGG" id="aarg:Aargi30884_09210"/>
<dbReference type="GO" id="GO:0019843">
    <property type="term" value="F:rRNA binding"/>
    <property type="evidence" value="ECO:0007669"/>
    <property type="project" value="UniProtKB-UniRule"/>
</dbReference>
<dbReference type="PANTHER" id="PTHR48466">
    <property type="entry name" value="OS10G0509000 PROTEIN-RELATED"/>
    <property type="match status" value="1"/>
</dbReference>
<dbReference type="SMART" id="SM00534">
    <property type="entry name" value="MUTSac"/>
    <property type="match status" value="1"/>
</dbReference>
<evidence type="ECO:0000259" key="9">
    <source>
        <dbReference type="PROSITE" id="PS50828"/>
    </source>
</evidence>
<comment type="subunit">
    <text evidence="7">Homodimer. Binds to stalled ribosomes, contacting rRNA.</text>
</comment>
<comment type="function">
    <text evidence="7">Acts as a ribosome collision sensor, splitting the ribosome into its 2 subunits. Detects stalled/collided 70S ribosomes which it binds and splits by an ATP-hydrolysis driven conformational change. Acts upstream of the ribosome quality control system (RQC), a ribosome-associated complex that mediates the extraction of incompletely synthesized nascent chains from stalled ribosomes and their subsequent degradation. Probably generates substrates for RQC.</text>
</comment>
<dbReference type="GO" id="GO:0004519">
    <property type="term" value="F:endonuclease activity"/>
    <property type="evidence" value="ECO:0007669"/>
    <property type="project" value="UniProtKB-UniRule"/>
</dbReference>
<dbReference type="FunFam" id="3.40.50.300:FF:000830">
    <property type="entry name" value="Endonuclease MutS2"/>
    <property type="match status" value="1"/>
</dbReference>
<dbReference type="Proteomes" id="UP000464754">
    <property type="component" value="Chromosome"/>
</dbReference>
<keyword evidence="4 7" id="KW-0067">ATP-binding</keyword>
<dbReference type="SUPFAM" id="SSF52540">
    <property type="entry name" value="P-loop containing nucleoside triphosphate hydrolases"/>
    <property type="match status" value="1"/>
</dbReference>
<dbReference type="SMART" id="SM00463">
    <property type="entry name" value="SMR"/>
    <property type="match status" value="1"/>
</dbReference>
<keyword evidence="11" id="KW-1185">Reference proteome</keyword>
<keyword evidence="7 10" id="KW-0255">Endonuclease</keyword>
<dbReference type="InterPro" id="IPR005747">
    <property type="entry name" value="MutS2"/>
</dbReference>
<dbReference type="GO" id="GO:0045910">
    <property type="term" value="P:negative regulation of DNA recombination"/>
    <property type="evidence" value="ECO:0007669"/>
    <property type="project" value="InterPro"/>
</dbReference>
<keyword evidence="3 7" id="KW-0378">Hydrolase</keyword>
<accession>A0A6N4TGK2</accession>
<dbReference type="GO" id="GO:0030983">
    <property type="term" value="F:mismatched DNA binding"/>
    <property type="evidence" value="ECO:0007669"/>
    <property type="project" value="InterPro"/>
</dbReference>
<dbReference type="HAMAP" id="MF_00092">
    <property type="entry name" value="MutS2"/>
    <property type="match status" value="1"/>
</dbReference>
<dbReference type="SUPFAM" id="SSF69989">
    <property type="entry name" value="C-terminal domain of PLC-beta"/>
    <property type="match status" value="1"/>
</dbReference>
<dbReference type="PANTHER" id="PTHR48466:SF2">
    <property type="entry name" value="OS10G0509000 PROTEIN"/>
    <property type="match status" value="1"/>
</dbReference>
<dbReference type="PIRSF" id="PIRSF005814">
    <property type="entry name" value="MutS_YshD"/>
    <property type="match status" value="1"/>
</dbReference>
<feature type="coiled-coil region" evidence="8">
    <location>
        <begin position="517"/>
        <end position="623"/>
    </location>
</feature>
<comment type="function">
    <text evidence="7">Endonuclease that is involved in the suppression of homologous recombination and thus may have a key role in the control of bacterial genetic diversity.</text>
</comment>
<dbReference type="EC" id="3.1.-.-" evidence="7"/>
<feature type="domain" description="Smr" evidence="9">
    <location>
        <begin position="697"/>
        <end position="768"/>
    </location>
</feature>
<sequence>MKDRFESLELQNVKEQIAQHCCFSLGKKKIRQLSPRFEELWVKRELQRTKEAYDLLIRYGAPSFQGLHDTQESIEASKKDATLSAMELRRIADGIRSCEHITSYFKGCDLETPSLKELVDSFSDQRKTASEIERCISVNYEVMDSASAELKSVRKSIRICEGDINKEVQRFIARNASKLMDTITTQRNGRTCVLVKIAEKNSVDGFIHGESASGQTAYIEPGSLLVLNNRLQSLVSKEQEEIAKILFGLSQGVKTVAYELLGNLDTMALLDSIFAKGAWAKKMDGCVATLDTKDEHLYLKDARHPLIEPEKVVANTYEIASPHHSLLITGSNTGGKTVTLKTIGLFVAMTMCGMPVSAQEAIVPLFTNIFVDIGDEQSIQESLSTFSSHISKMAQICAHAGKHSLVLLDELGSGTDPKEGEPLAVAILDELRRNKAMVIATTHYSALKTYASQHEDILLSSVEFDVDAMKPTYRYIEGMSGQSYAFEIAKRYGLKESIIAHAKNMKEEQKNDTDIALEKVERLAMEHHDAKLKLEEKLQDVKQLQEKLEKEKEHLQKEKDKILQEVKDEAQKQLEETKEEAYEVLEQLKQLQSDAKPHEISALKSRLSNIEVEENEAEEEKEESFAVGDYVQLKKLNYYGEILSIQKDKVCVLANHMKMNTTTKEITHATRQVQKKKKSGVSKSRITSFSMECNVIGMRVAEAIPVIDKYLDNAILAKVYQVRIIHGMGTGKLRKGVHDYLKRNQNVESYMMGGQGEGGLGATVVKLKQKK</sequence>
<evidence type="ECO:0000313" key="10">
    <source>
        <dbReference type="EMBL" id="BBK22018.1"/>
    </source>
</evidence>
<feature type="binding site" evidence="7">
    <location>
        <begin position="330"/>
        <end position="337"/>
    </location>
    <ligand>
        <name>ATP</name>
        <dbReference type="ChEBI" id="CHEBI:30616"/>
    </ligand>
</feature>
<keyword evidence="2 7" id="KW-0547">Nucleotide-binding</keyword>
<dbReference type="Gene3D" id="3.30.1370.110">
    <property type="match status" value="1"/>
</dbReference>
<dbReference type="InterPro" id="IPR007696">
    <property type="entry name" value="DNA_mismatch_repair_MutS_core"/>
</dbReference>
<dbReference type="InterPro" id="IPR036187">
    <property type="entry name" value="DNA_mismatch_repair_MutS_sf"/>
</dbReference>
<evidence type="ECO:0000256" key="6">
    <source>
        <dbReference type="ARBA" id="ARBA00023125"/>
    </source>
</evidence>
<protein>
    <recommendedName>
        <fullName evidence="7">Endonuclease MutS2</fullName>
        <ecNumber evidence="7">3.1.-.-</ecNumber>
    </recommendedName>
    <alternativeName>
        <fullName evidence="7">Ribosome-associated protein quality control-upstream factor</fullName>
        <shortName evidence="7">RQC-upstream factor</shortName>
        <shortName evidence="7">RqcU</shortName>
        <ecNumber evidence="7">3.6.4.-</ecNumber>
    </alternativeName>
</protein>
<dbReference type="EMBL" id="AP019695">
    <property type="protein sequence ID" value="BBK22018.1"/>
    <property type="molecule type" value="Genomic_DNA"/>
</dbReference>
<evidence type="ECO:0000256" key="5">
    <source>
        <dbReference type="ARBA" id="ARBA00022884"/>
    </source>
</evidence>
<dbReference type="GO" id="GO:0016887">
    <property type="term" value="F:ATP hydrolysis activity"/>
    <property type="evidence" value="ECO:0007669"/>
    <property type="project" value="InterPro"/>
</dbReference>
<dbReference type="SMART" id="SM00533">
    <property type="entry name" value="MUTSd"/>
    <property type="match status" value="1"/>
</dbReference>
<dbReference type="AlphaFoldDB" id="A0A6N4TGK2"/>
<dbReference type="PROSITE" id="PS50828">
    <property type="entry name" value="SMR"/>
    <property type="match status" value="1"/>
</dbReference>
<evidence type="ECO:0000256" key="1">
    <source>
        <dbReference type="ARBA" id="ARBA00022730"/>
    </source>
</evidence>
<dbReference type="GO" id="GO:0006298">
    <property type="term" value="P:mismatch repair"/>
    <property type="evidence" value="ECO:0007669"/>
    <property type="project" value="InterPro"/>
</dbReference>
<evidence type="ECO:0000256" key="2">
    <source>
        <dbReference type="ARBA" id="ARBA00022741"/>
    </source>
</evidence>
<dbReference type="InterPro" id="IPR045076">
    <property type="entry name" value="MutS"/>
</dbReference>
<dbReference type="Pfam" id="PF00488">
    <property type="entry name" value="MutS_V"/>
    <property type="match status" value="1"/>
</dbReference>
<keyword evidence="1 7" id="KW-0699">rRNA-binding</keyword>
<organism evidence="10 11">
    <name type="scientific">Amedibacterium intestinale</name>
    <dbReference type="NCBI Taxonomy" id="2583452"/>
    <lineage>
        <taxon>Bacteria</taxon>
        <taxon>Bacillati</taxon>
        <taxon>Bacillota</taxon>
        <taxon>Erysipelotrichia</taxon>
        <taxon>Erysipelotrichales</taxon>
        <taxon>Erysipelotrichaceae</taxon>
        <taxon>Amedibacterium</taxon>
    </lineage>
</organism>
<dbReference type="NCBIfam" id="TIGR01069">
    <property type="entry name" value="mutS2"/>
    <property type="match status" value="1"/>
</dbReference>
<dbReference type="RefSeq" id="WP_118277721.1">
    <property type="nucleotide sequence ID" value="NZ_AP019695.1"/>
</dbReference>
<dbReference type="GO" id="GO:0005524">
    <property type="term" value="F:ATP binding"/>
    <property type="evidence" value="ECO:0007669"/>
    <property type="project" value="UniProtKB-UniRule"/>
</dbReference>
<keyword evidence="6 7" id="KW-0238">DNA-binding</keyword>
<dbReference type="SUPFAM" id="SSF48334">
    <property type="entry name" value="DNA repair protein MutS, domain III"/>
    <property type="match status" value="1"/>
</dbReference>
<evidence type="ECO:0000313" key="11">
    <source>
        <dbReference type="Proteomes" id="UP000464754"/>
    </source>
</evidence>
<reference evidence="11" key="1">
    <citation type="submission" date="2019-05" db="EMBL/GenBank/DDBJ databases">
        <title>Complete genome sequencing of Absiella argi strain JCM 30884.</title>
        <authorList>
            <person name="Sakamoto M."/>
            <person name="Murakami T."/>
            <person name="Mori H."/>
        </authorList>
    </citation>
    <scope>NUCLEOTIDE SEQUENCE [LARGE SCALE GENOMIC DNA]</scope>
    <source>
        <strain evidence="11">JCM 30884</strain>
    </source>
</reference>
<dbReference type="InterPro" id="IPR002625">
    <property type="entry name" value="Smr_dom"/>
</dbReference>
<evidence type="ECO:0000256" key="8">
    <source>
        <dbReference type="SAM" id="Coils"/>
    </source>
</evidence>